<dbReference type="KEGG" id="grc:GI584_17270"/>
<reference evidence="1 2" key="1">
    <citation type="submission" date="2019-11" db="EMBL/GenBank/DDBJ databases">
        <title>Gracilibacillus salitolerans sp. nov., a moderate halophile isolated from a saline soil in northwest China.</title>
        <authorList>
            <person name="Gan L."/>
        </authorList>
    </citation>
    <scope>NUCLEOTIDE SEQUENCE [LARGE SCALE GENOMIC DNA]</scope>
    <source>
        <strain evidence="1 2">SCU50</strain>
    </source>
</reference>
<protein>
    <submittedName>
        <fullName evidence="1">Uncharacterized protein</fullName>
    </submittedName>
</protein>
<name>A0A5Q2TND7_9BACI</name>
<sequence length="90" mass="10615">MEEKIGEVTRYSDMVTYSGNFSNEYKKGTKYFSIQGVSTEEAIAVEFRDGEYKKAERRGNFQAEKQDPYPFMNVCQKTRYFSDEMNGERF</sequence>
<dbReference type="AlphaFoldDB" id="A0A5Q2TND7"/>
<accession>A0A5Q2TND7</accession>
<keyword evidence="2" id="KW-1185">Reference proteome</keyword>
<proteinExistence type="predicted"/>
<dbReference type="EMBL" id="CP045915">
    <property type="protein sequence ID" value="QGH35691.1"/>
    <property type="molecule type" value="Genomic_DNA"/>
</dbReference>
<evidence type="ECO:0000313" key="1">
    <source>
        <dbReference type="EMBL" id="QGH35691.1"/>
    </source>
</evidence>
<dbReference type="Proteomes" id="UP000339690">
    <property type="component" value="Chromosome"/>
</dbReference>
<evidence type="ECO:0000313" key="2">
    <source>
        <dbReference type="Proteomes" id="UP000339690"/>
    </source>
</evidence>
<gene>
    <name evidence="1" type="ORF">GI584_17270</name>
</gene>
<organism evidence="1 2">
    <name type="scientific">Gracilibacillus salitolerans</name>
    <dbReference type="NCBI Taxonomy" id="2663022"/>
    <lineage>
        <taxon>Bacteria</taxon>
        <taxon>Bacillati</taxon>
        <taxon>Bacillota</taxon>
        <taxon>Bacilli</taxon>
        <taxon>Bacillales</taxon>
        <taxon>Bacillaceae</taxon>
        <taxon>Gracilibacillus</taxon>
    </lineage>
</organism>